<gene>
    <name evidence="9" type="ORF">ISP25_02400</name>
    <name evidence="10" type="ORF">ISP25_04760</name>
    <name evidence="11" type="ORF">ISP25_23020</name>
</gene>
<dbReference type="EMBL" id="JADIKK010000008">
    <property type="protein sequence ID" value="MFK2876379.1"/>
    <property type="molecule type" value="Genomic_DNA"/>
</dbReference>
<reference evidence="11 12" key="1">
    <citation type="submission" date="2020-10" db="EMBL/GenBank/DDBJ databases">
        <title>Phylogeny of dyella-like bacteria.</title>
        <authorList>
            <person name="Fu J."/>
        </authorList>
    </citation>
    <scope>NUCLEOTIDE SEQUENCE [LARGE SCALE GENOMIC DNA]</scope>
    <source>
        <strain evidence="11 12">KACC 19113</strain>
    </source>
</reference>
<dbReference type="CDD" id="cd06853">
    <property type="entry name" value="GT_WecA_like"/>
    <property type="match status" value="1"/>
</dbReference>
<evidence type="ECO:0000256" key="7">
    <source>
        <dbReference type="SAM" id="MobiDB-lite"/>
    </source>
</evidence>
<evidence type="ECO:0000313" key="12">
    <source>
        <dbReference type="Proteomes" id="UP001620339"/>
    </source>
</evidence>
<comment type="caution">
    <text evidence="11">The sequence shown here is derived from an EMBL/GenBank/DDBJ whole genome shotgun (WGS) entry which is preliminary data.</text>
</comment>
<comment type="subcellular location">
    <subcellularLocation>
        <location evidence="1">Cell membrane</location>
        <topology evidence="1">Multi-pass membrane protein</topology>
    </subcellularLocation>
</comment>
<dbReference type="InterPro" id="IPR000715">
    <property type="entry name" value="Glycosyl_transferase_4"/>
</dbReference>
<evidence type="ECO:0000256" key="2">
    <source>
        <dbReference type="ARBA" id="ARBA00022475"/>
    </source>
</evidence>
<feature type="transmembrane region" description="Helical" evidence="8">
    <location>
        <begin position="101"/>
        <end position="119"/>
    </location>
</feature>
<keyword evidence="6 8" id="KW-0472">Membrane</keyword>
<evidence type="ECO:0000256" key="4">
    <source>
        <dbReference type="ARBA" id="ARBA00022692"/>
    </source>
</evidence>
<keyword evidence="4 8" id="KW-0812">Transmembrane</keyword>
<feature type="transmembrane region" description="Helical" evidence="8">
    <location>
        <begin position="131"/>
        <end position="152"/>
    </location>
</feature>
<dbReference type="Proteomes" id="UP001620339">
    <property type="component" value="Unassembled WGS sequence"/>
</dbReference>
<dbReference type="EMBL" id="JADIKK010000008">
    <property type="protein sequence ID" value="MFK2879944.1"/>
    <property type="molecule type" value="Genomic_DNA"/>
</dbReference>
<feature type="region of interest" description="Disordered" evidence="7">
    <location>
        <begin position="366"/>
        <end position="402"/>
    </location>
</feature>
<dbReference type="EMBL" id="JADIKK010000007">
    <property type="protein sequence ID" value="MFK2875925.1"/>
    <property type="molecule type" value="Genomic_DNA"/>
</dbReference>
<evidence type="ECO:0000313" key="9">
    <source>
        <dbReference type="EMBL" id="MFK2875925.1"/>
    </source>
</evidence>
<dbReference type="PANTHER" id="PTHR22926:SF3">
    <property type="entry name" value="UNDECAPRENYL-PHOSPHATE ALPHA-N-ACETYLGLUCOSAMINYL 1-PHOSPHATE TRANSFERASE"/>
    <property type="match status" value="1"/>
</dbReference>
<accession>A0ABW8JFX4</accession>
<keyword evidence="12" id="KW-1185">Reference proteome</keyword>
<feature type="compositionally biased region" description="Basic and acidic residues" evidence="7">
    <location>
        <begin position="390"/>
        <end position="402"/>
    </location>
</feature>
<sequence>MLELRLVLDGLVAASTSAVAIAVMRPFAIVLGLVDHPDHRKQHLGEIPLVGGLAIFIGMVAGAACYGAFHGFEGVLLGTAAVLALLGALDDRFGLSVRDRLLTQTIVILTVISSTGVYIHTLGHLFGHDVVLGWLGVPMTVVAVIGLVNAFNMMDGIDGLAGSLTLVSIAAVVLFASPTSLRGIIMLLALLAAATLPYLAVNLGLLGGKVFLGDAGSTLVGYLLAWALIRLSQLPQTHLSPIDVLWCVALPVFDTLAVMCRRMREGRSPFKPDRGHIHHILLGAGLGPRATLATLVMLAAGLASIGAIVSSVDHSAGANLMAFCLILGVYMATVMRMWLRQEARRQGAFAPRPGPGAKIHSLEAERHSAASGLAARGRDHRVENGGSETEAFRRAVERADRR</sequence>
<organism evidence="11 12">
    <name type="scientific">Rhodanobacter hydrolyticus</name>
    <dbReference type="NCBI Taxonomy" id="2250595"/>
    <lineage>
        <taxon>Bacteria</taxon>
        <taxon>Pseudomonadati</taxon>
        <taxon>Pseudomonadota</taxon>
        <taxon>Gammaproteobacteria</taxon>
        <taxon>Lysobacterales</taxon>
        <taxon>Rhodanobacteraceae</taxon>
        <taxon>Rhodanobacter</taxon>
    </lineage>
</organism>
<feature type="transmembrane region" description="Helical" evidence="8">
    <location>
        <begin position="70"/>
        <end position="89"/>
    </location>
</feature>
<evidence type="ECO:0000313" key="10">
    <source>
        <dbReference type="EMBL" id="MFK2876379.1"/>
    </source>
</evidence>
<name>A0ABW8JFX4_9GAMM</name>
<evidence type="ECO:0000256" key="6">
    <source>
        <dbReference type="ARBA" id="ARBA00023136"/>
    </source>
</evidence>
<evidence type="ECO:0000256" key="1">
    <source>
        <dbReference type="ARBA" id="ARBA00004651"/>
    </source>
</evidence>
<keyword evidence="5 8" id="KW-1133">Transmembrane helix</keyword>
<feature type="transmembrane region" description="Helical" evidence="8">
    <location>
        <begin position="183"/>
        <end position="203"/>
    </location>
</feature>
<dbReference type="PANTHER" id="PTHR22926">
    <property type="entry name" value="PHOSPHO-N-ACETYLMURAMOYL-PENTAPEPTIDE-TRANSFERASE"/>
    <property type="match status" value="1"/>
</dbReference>
<protein>
    <submittedName>
        <fullName evidence="11">Undecaprenyl/decaprenyl-phosphate alpha-N-acetylglucosaminyl 1-phosphate transferase</fullName>
    </submittedName>
</protein>
<feature type="transmembrane region" description="Helical" evidence="8">
    <location>
        <begin position="159"/>
        <end position="177"/>
    </location>
</feature>
<keyword evidence="3 11" id="KW-0808">Transferase</keyword>
<keyword evidence="2" id="KW-1003">Cell membrane</keyword>
<feature type="transmembrane region" description="Helical" evidence="8">
    <location>
        <begin position="12"/>
        <end position="34"/>
    </location>
</feature>
<feature type="transmembrane region" description="Helical" evidence="8">
    <location>
        <begin position="320"/>
        <end position="339"/>
    </location>
</feature>
<evidence type="ECO:0000256" key="5">
    <source>
        <dbReference type="ARBA" id="ARBA00022989"/>
    </source>
</evidence>
<proteinExistence type="predicted"/>
<evidence type="ECO:0000256" key="8">
    <source>
        <dbReference type="SAM" id="Phobius"/>
    </source>
</evidence>
<dbReference type="Pfam" id="PF00953">
    <property type="entry name" value="Glycos_transf_4"/>
    <property type="match status" value="1"/>
</dbReference>
<feature type="transmembrane region" description="Helical" evidence="8">
    <location>
        <begin position="46"/>
        <end position="64"/>
    </location>
</feature>
<feature type="transmembrane region" description="Helical" evidence="8">
    <location>
        <begin position="210"/>
        <end position="229"/>
    </location>
</feature>
<feature type="transmembrane region" description="Helical" evidence="8">
    <location>
        <begin position="280"/>
        <end position="308"/>
    </location>
</feature>
<evidence type="ECO:0000256" key="3">
    <source>
        <dbReference type="ARBA" id="ARBA00022679"/>
    </source>
</evidence>
<feature type="transmembrane region" description="Helical" evidence="8">
    <location>
        <begin position="241"/>
        <end position="259"/>
    </location>
</feature>
<evidence type="ECO:0000313" key="11">
    <source>
        <dbReference type="EMBL" id="MFK2879944.1"/>
    </source>
</evidence>
<dbReference type="GO" id="GO:0016740">
    <property type="term" value="F:transferase activity"/>
    <property type="evidence" value="ECO:0007669"/>
    <property type="project" value="UniProtKB-KW"/>
</dbReference>